<organism evidence="2 3">
    <name type="scientific">Penstemon davidsonii</name>
    <dbReference type="NCBI Taxonomy" id="160366"/>
    <lineage>
        <taxon>Eukaryota</taxon>
        <taxon>Viridiplantae</taxon>
        <taxon>Streptophyta</taxon>
        <taxon>Embryophyta</taxon>
        <taxon>Tracheophyta</taxon>
        <taxon>Spermatophyta</taxon>
        <taxon>Magnoliopsida</taxon>
        <taxon>eudicotyledons</taxon>
        <taxon>Gunneridae</taxon>
        <taxon>Pentapetalae</taxon>
        <taxon>asterids</taxon>
        <taxon>lamiids</taxon>
        <taxon>Lamiales</taxon>
        <taxon>Plantaginaceae</taxon>
        <taxon>Cheloneae</taxon>
        <taxon>Penstemon</taxon>
    </lineage>
</organism>
<evidence type="ECO:0000256" key="1">
    <source>
        <dbReference type="SAM" id="MobiDB-lite"/>
    </source>
</evidence>
<dbReference type="Proteomes" id="UP001291926">
    <property type="component" value="Unassembled WGS sequence"/>
</dbReference>
<reference evidence="2 3" key="1">
    <citation type="journal article" date="2023" name="bioRxiv">
        <title>Genome report: Whole genome sequence and annotation of Penstemon davidsonii.</title>
        <authorList>
            <person name="Ostevik K.L."/>
            <person name="Alabady M."/>
            <person name="Zhang M."/>
            <person name="Rausher M.D."/>
        </authorList>
    </citation>
    <scope>NUCLEOTIDE SEQUENCE [LARGE SCALE GENOMIC DNA]</scope>
    <source>
        <strain evidence="2">DNT005</strain>
        <tissue evidence="2">Whole leaf</tissue>
    </source>
</reference>
<proteinExistence type="predicted"/>
<protein>
    <submittedName>
        <fullName evidence="2">Uncharacterized protein</fullName>
    </submittedName>
</protein>
<evidence type="ECO:0000313" key="3">
    <source>
        <dbReference type="Proteomes" id="UP001291926"/>
    </source>
</evidence>
<evidence type="ECO:0000313" key="2">
    <source>
        <dbReference type="EMBL" id="KAK4489430.1"/>
    </source>
</evidence>
<accession>A0ABR0DKE6</accession>
<sequence length="176" mass="19382">MDSSWLGLDGAGPSGFSRVQMVMRQLAAVGETYAQTGMDDSTWSLYPPNSEAGTSRSTIPPAGSIQYPSGAGSSRLRSTTLAMNDNLANIIAMAETVREVLPHIPDDIIFQIEEKLKFSPNGSKMPNLSTTTSKFKDAEVSRRQRVNVRDSSILSYEDLMETDYQQPRHKSPIHNK</sequence>
<name>A0ABR0DKE6_9LAMI</name>
<gene>
    <name evidence="2" type="ORF">RD792_005239</name>
</gene>
<feature type="region of interest" description="Disordered" evidence="1">
    <location>
        <begin position="48"/>
        <end position="71"/>
    </location>
</feature>
<dbReference type="EMBL" id="JAYDYQ010001088">
    <property type="protein sequence ID" value="KAK4489430.1"/>
    <property type="molecule type" value="Genomic_DNA"/>
</dbReference>
<keyword evidence="3" id="KW-1185">Reference proteome</keyword>
<comment type="caution">
    <text evidence="2">The sequence shown here is derived from an EMBL/GenBank/DDBJ whole genome shotgun (WGS) entry which is preliminary data.</text>
</comment>